<reference evidence="3" key="1">
    <citation type="submission" date="2017-05" db="EMBL/GenBank/DDBJ databases">
        <authorList>
            <person name="Barney B.M."/>
        </authorList>
    </citation>
    <scope>NUCLEOTIDE SEQUENCE [LARGE SCALE GENOMIC DNA]</scope>
    <source>
        <strain evidence="3">PSBB022</strain>
    </source>
</reference>
<sequence length="218" mass="23533">MNTTHLMEGFTMKYLFTNVSGAVLGLFLLFGLQSAQAADATQAPQVIVESVAQELFGLVKAKNTAKTADDVYFKQVEKVLDEVVNFPFIAASVMGKATYGKATAAQREQFLKVFKDGMVKSLGKGILGYADSKVTLAGVTADPKNPKRVVVKQELTADGANHKLDYTMVQGKTGEWKLINVILNGVNLGQSFSGQFKAGLKKHNGDLDQVIANWLVDA</sequence>
<dbReference type="Proteomes" id="UP000216101">
    <property type="component" value="Unassembled WGS sequence"/>
</dbReference>
<dbReference type="PIRSF" id="PIRSF004649">
    <property type="entry name" value="MlaC"/>
    <property type="match status" value="1"/>
</dbReference>
<dbReference type="Gene3D" id="3.10.450.710">
    <property type="entry name" value="Tgt2/MlaC"/>
    <property type="match status" value="1"/>
</dbReference>
<dbReference type="Pfam" id="PF05494">
    <property type="entry name" value="MlaC"/>
    <property type="match status" value="1"/>
</dbReference>
<keyword evidence="1" id="KW-0732">Signal</keyword>
<accession>A0A266Q905</accession>
<proteinExistence type="predicted"/>
<evidence type="ECO:0000256" key="1">
    <source>
        <dbReference type="SAM" id="SignalP"/>
    </source>
</evidence>
<dbReference type="EMBL" id="NHNI01000001">
    <property type="protein sequence ID" value="OZY86325.1"/>
    <property type="molecule type" value="Genomic_DNA"/>
</dbReference>
<keyword evidence="3" id="KW-1185">Reference proteome</keyword>
<organism evidence="2 3">
    <name type="scientific">Cellvibrio mixtus</name>
    <dbReference type="NCBI Taxonomy" id="39650"/>
    <lineage>
        <taxon>Bacteria</taxon>
        <taxon>Pseudomonadati</taxon>
        <taxon>Pseudomonadota</taxon>
        <taxon>Gammaproteobacteria</taxon>
        <taxon>Cellvibrionales</taxon>
        <taxon>Cellvibrionaceae</taxon>
        <taxon>Cellvibrio</taxon>
    </lineage>
</organism>
<dbReference type="PANTHER" id="PTHR36573:SF1">
    <property type="entry name" value="INTERMEMBRANE PHOSPHOLIPID TRANSPORT SYSTEM BINDING PROTEIN MLAC"/>
    <property type="match status" value="1"/>
</dbReference>
<gene>
    <name evidence="2" type="ORF">CBP51_04665</name>
</gene>
<name>A0A266Q905_9GAMM</name>
<dbReference type="InterPro" id="IPR008869">
    <property type="entry name" value="MlaC/ttg2D"/>
</dbReference>
<feature type="chain" id="PRO_5013170544" evidence="1">
    <location>
        <begin position="38"/>
        <end position="218"/>
    </location>
</feature>
<dbReference type="InterPro" id="IPR042245">
    <property type="entry name" value="Tgt2/MlaC_sf"/>
</dbReference>
<feature type="signal peptide" evidence="1">
    <location>
        <begin position="1"/>
        <end position="37"/>
    </location>
</feature>
<evidence type="ECO:0000313" key="3">
    <source>
        <dbReference type="Proteomes" id="UP000216101"/>
    </source>
</evidence>
<evidence type="ECO:0000313" key="2">
    <source>
        <dbReference type="EMBL" id="OZY86325.1"/>
    </source>
</evidence>
<dbReference type="AlphaFoldDB" id="A0A266Q905"/>
<protein>
    <submittedName>
        <fullName evidence="2">Toluene tolerance protein</fullName>
    </submittedName>
</protein>
<comment type="caution">
    <text evidence="2">The sequence shown here is derived from an EMBL/GenBank/DDBJ whole genome shotgun (WGS) entry which is preliminary data.</text>
</comment>
<dbReference type="PANTHER" id="PTHR36573">
    <property type="entry name" value="INTERMEMBRANE PHOSPHOLIPID TRANSPORT SYSTEM BINDING PROTEIN MLAC"/>
    <property type="match status" value="1"/>
</dbReference>